<feature type="signal peptide" evidence="5">
    <location>
        <begin position="1"/>
        <end position="18"/>
    </location>
</feature>
<evidence type="ECO:0000313" key="8">
    <source>
        <dbReference type="Proteomes" id="UP001501266"/>
    </source>
</evidence>
<accession>A0ABN1YM92</accession>
<feature type="chain" id="PRO_5047396484" evidence="5">
    <location>
        <begin position="19"/>
        <end position="307"/>
    </location>
</feature>
<evidence type="ECO:0000256" key="3">
    <source>
        <dbReference type="ARBA" id="ARBA00022448"/>
    </source>
</evidence>
<dbReference type="PANTHER" id="PTHR30532">
    <property type="entry name" value="IRON III DICITRATE-BINDING PERIPLASMIC PROTEIN"/>
    <property type="match status" value="1"/>
</dbReference>
<comment type="caution">
    <text evidence="7">The sequence shown here is derived from an EMBL/GenBank/DDBJ whole genome shotgun (WGS) entry which is preliminary data.</text>
</comment>
<gene>
    <name evidence="7" type="ORF">GCM10009640_01770</name>
</gene>
<feature type="domain" description="Fe/B12 periplasmic-binding" evidence="6">
    <location>
        <begin position="45"/>
        <end position="307"/>
    </location>
</feature>
<dbReference type="InterPro" id="IPR002491">
    <property type="entry name" value="ABC_transptr_periplasmic_BD"/>
</dbReference>
<protein>
    <submittedName>
        <fullName evidence="7">ABC transporter substrate-binding protein</fullName>
    </submittedName>
</protein>
<comment type="similarity">
    <text evidence="2">Belongs to the bacterial solute-binding protein 8 family.</text>
</comment>
<dbReference type="Pfam" id="PF01497">
    <property type="entry name" value="Peripla_BP_2"/>
    <property type="match status" value="1"/>
</dbReference>
<sequence>MSAAAAIALLAGCSAAPAADDTAPLETVSIASNLGQVDVQLQPERVAVLDNTAMETLLAWDITPVAIPTQLVSPDRFAAWVDDEAIADVGTHREPDFEALAEADPDLIIGGYRFGEYQDDLAAIAPTIDIAGDEEHEGGWVESLRAQTTTLGQIFDREDEAAAIVAELDAAVDAATTAAEGRSVFLGIVNGGKLDNGAERLSRMSEPIGMTDVFSGDAGDIHQDSGLAPETIAQADPEWVIVLDRDAAAGADDAQPARQVIEANPALAGTRFVQDGHVIYLEDDFYRTEGAQAYTRAFDQIAQSMTD</sequence>
<keyword evidence="3" id="KW-0813">Transport</keyword>
<dbReference type="Gene3D" id="3.40.50.1980">
    <property type="entry name" value="Nitrogenase molybdenum iron protein domain"/>
    <property type="match status" value="2"/>
</dbReference>
<dbReference type="Proteomes" id="UP001501266">
    <property type="component" value="Unassembled WGS sequence"/>
</dbReference>
<evidence type="ECO:0000256" key="4">
    <source>
        <dbReference type="ARBA" id="ARBA00022729"/>
    </source>
</evidence>
<keyword evidence="8" id="KW-1185">Reference proteome</keyword>
<dbReference type="EMBL" id="BAAAKK010000001">
    <property type="protein sequence ID" value="GAA1417507.1"/>
    <property type="molecule type" value="Genomic_DNA"/>
</dbReference>
<dbReference type="PANTHER" id="PTHR30532:SF28">
    <property type="entry name" value="PETROBACTIN-BINDING PROTEIN YCLQ"/>
    <property type="match status" value="1"/>
</dbReference>
<evidence type="ECO:0000256" key="5">
    <source>
        <dbReference type="SAM" id="SignalP"/>
    </source>
</evidence>
<dbReference type="InterPro" id="IPR051313">
    <property type="entry name" value="Bact_iron-sidero_bind"/>
</dbReference>
<keyword evidence="4 5" id="KW-0732">Signal</keyword>
<reference evidence="7 8" key="1">
    <citation type="journal article" date="2019" name="Int. J. Syst. Evol. Microbiol.">
        <title>The Global Catalogue of Microorganisms (GCM) 10K type strain sequencing project: providing services to taxonomists for standard genome sequencing and annotation.</title>
        <authorList>
            <consortium name="The Broad Institute Genomics Platform"/>
            <consortium name="The Broad Institute Genome Sequencing Center for Infectious Disease"/>
            <person name="Wu L."/>
            <person name="Ma J."/>
        </authorList>
    </citation>
    <scope>NUCLEOTIDE SEQUENCE [LARGE SCALE GENOMIC DNA]</scope>
    <source>
        <strain evidence="7 8">JCM 12398</strain>
    </source>
</reference>
<comment type="subcellular location">
    <subcellularLocation>
        <location evidence="1">Cell envelope</location>
    </subcellularLocation>
</comment>
<evidence type="ECO:0000256" key="2">
    <source>
        <dbReference type="ARBA" id="ARBA00008814"/>
    </source>
</evidence>
<organism evidence="7 8">
    <name type="scientific">Agrococcus citreus</name>
    <dbReference type="NCBI Taxonomy" id="84643"/>
    <lineage>
        <taxon>Bacteria</taxon>
        <taxon>Bacillati</taxon>
        <taxon>Actinomycetota</taxon>
        <taxon>Actinomycetes</taxon>
        <taxon>Micrococcales</taxon>
        <taxon>Microbacteriaceae</taxon>
        <taxon>Agrococcus</taxon>
    </lineage>
</organism>
<proteinExistence type="inferred from homology"/>
<evidence type="ECO:0000313" key="7">
    <source>
        <dbReference type="EMBL" id="GAA1417507.1"/>
    </source>
</evidence>
<dbReference type="PROSITE" id="PS50983">
    <property type="entry name" value="FE_B12_PBP"/>
    <property type="match status" value="1"/>
</dbReference>
<evidence type="ECO:0000256" key="1">
    <source>
        <dbReference type="ARBA" id="ARBA00004196"/>
    </source>
</evidence>
<evidence type="ECO:0000259" key="6">
    <source>
        <dbReference type="PROSITE" id="PS50983"/>
    </source>
</evidence>
<dbReference type="SUPFAM" id="SSF53807">
    <property type="entry name" value="Helical backbone' metal receptor"/>
    <property type="match status" value="1"/>
</dbReference>
<name>A0ABN1YM92_9MICO</name>